<dbReference type="GO" id="GO:0043565">
    <property type="term" value="F:sequence-specific DNA binding"/>
    <property type="evidence" value="ECO:0007669"/>
    <property type="project" value="InterPro"/>
</dbReference>
<feature type="domain" description="HTH araC/xylS-type" evidence="4">
    <location>
        <begin position="165"/>
        <end position="264"/>
    </location>
</feature>
<organism evidence="5 6">
    <name type="scientific">Candidatus Borkfalkia faecipullorum</name>
    <dbReference type="NCBI Taxonomy" id="2838510"/>
    <lineage>
        <taxon>Bacteria</taxon>
        <taxon>Bacillati</taxon>
        <taxon>Bacillota</taxon>
        <taxon>Clostridia</taxon>
        <taxon>Christensenellales</taxon>
        <taxon>Christensenellaceae</taxon>
        <taxon>Candidatus Borkfalkia</taxon>
    </lineage>
</organism>
<dbReference type="Gene3D" id="1.10.10.60">
    <property type="entry name" value="Homeodomain-like"/>
    <property type="match status" value="2"/>
</dbReference>
<reference evidence="5" key="1">
    <citation type="journal article" date="2021" name="PeerJ">
        <title>Extensive microbial diversity within the chicken gut microbiome revealed by metagenomics and culture.</title>
        <authorList>
            <person name="Gilroy R."/>
            <person name="Ravi A."/>
            <person name="Getino M."/>
            <person name="Pursley I."/>
            <person name="Horton D.L."/>
            <person name="Alikhan N.F."/>
            <person name="Baker D."/>
            <person name="Gharbi K."/>
            <person name="Hall N."/>
            <person name="Watson M."/>
            <person name="Adriaenssens E.M."/>
            <person name="Foster-Nyarko E."/>
            <person name="Jarju S."/>
            <person name="Secka A."/>
            <person name="Antonio M."/>
            <person name="Oren A."/>
            <person name="Chaudhuri R.R."/>
            <person name="La Ragione R."/>
            <person name="Hildebrand F."/>
            <person name="Pallen M.J."/>
        </authorList>
    </citation>
    <scope>NUCLEOTIDE SEQUENCE</scope>
    <source>
        <strain evidence="5">811</strain>
    </source>
</reference>
<dbReference type="AlphaFoldDB" id="A0A9D1V987"/>
<evidence type="ECO:0000313" key="6">
    <source>
        <dbReference type="Proteomes" id="UP000824204"/>
    </source>
</evidence>
<comment type="caution">
    <text evidence="5">The sequence shown here is derived from an EMBL/GenBank/DDBJ whole genome shotgun (WGS) entry which is preliminary data.</text>
</comment>
<keyword evidence="2" id="KW-0238">DNA-binding</keyword>
<evidence type="ECO:0000313" key="5">
    <source>
        <dbReference type="EMBL" id="HIX08495.1"/>
    </source>
</evidence>
<keyword evidence="3" id="KW-0804">Transcription</keyword>
<dbReference type="SUPFAM" id="SSF51182">
    <property type="entry name" value="RmlC-like cupins"/>
    <property type="match status" value="1"/>
</dbReference>
<dbReference type="InterPro" id="IPR011051">
    <property type="entry name" value="RmlC_Cupin_sf"/>
</dbReference>
<dbReference type="Proteomes" id="UP000824204">
    <property type="component" value="Unassembled WGS sequence"/>
</dbReference>
<dbReference type="PANTHER" id="PTHR43280">
    <property type="entry name" value="ARAC-FAMILY TRANSCRIPTIONAL REGULATOR"/>
    <property type="match status" value="1"/>
</dbReference>
<dbReference type="InterPro" id="IPR018060">
    <property type="entry name" value="HTH_AraC"/>
</dbReference>
<dbReference type="PROSITE" id="PS01124">
    <property type="entry name" value="HTH_ARAC_FAMILY_2"/>
    <property type="match status" value="1"/>
</dbReference>
<dbReference type="EMBL" id="DXFX01000109">
    <property type="protein sequence ID" value="HIX08495.1"/>
    <property type="molecule type" value="Genomic_DNA"/>
</dbReference>
<dbReference type="Pfam" id="PF12833">
    <property type="entry name" value="HTH_18"/>
    <property type="match status" value="1"/>
</dbReference>
<dbReference type="PANTHER" id="PTHR43280:SF34">
    <property type="entry name" value="ARAC-FAMILY TRANSCRIPTIONAL REGULATOR"/>
    <property type="match status" value="1"/>
</dbReference>
<evidence type="ECO:0000256" key="1">
    <source>
        <dbReference type="ARBA" id="ARBA00023015"/>
    </source>
</evidence>
<gene>
    <name evidence="5" type="ORF">H9741_08500</name>
</gene>
<dbReference type="InterPro" id="IPR009057">
    <property type="entry name" value="Homeodomain-like_sf"/>
</dbReference>
<keyword evidence="1" id="KW-0805">Transcription regulation</keyword>
<evidence type="ECO:0000256" key="3">
    <source>
        <dbReference type="ARBA" id="ARBA00023163"/>
    </source>
</evidence>
<dbReference type="InterPro" id="IPR014710">
    <property type="entry name" value="RmlC-like_jellyroll"/>
</dbReference>
<dbReference type="SUPFAM" id="SSF46689">
    <property type="entry name" value="Homeodomain-like"/>
    <property type="match status" value="2"/>
</dbReference>
<dbReference type="GO" id="GO:0003700">
    <property type="term" value="F:DNA-binding transcription factor activity"/>
    <property type="evidence" value="ECO:0007669"/>
    <property type="project" value="InterPro"/>
</dbReference>
<proteinExistence type="predicted"/>
<evidence type="ECO:0000259" key="4">
    <source>
        <dbReference type="PROSITE" id="PS01124"/>
    </source>
</evidence>
<reference evidence="5" key="2">
    <citation type="submission" date="2021-04" db="EMBL/GenBank/DDBJ databases">
        <authorList>
            <person name="Gilroy R."/>
        </authorList>
    </citation>
    <scope>NUCLEOTIDE SEQUENCE</scope>
    <source>
        <strain evidence="5">811</strain>
    </source>
</reference>
<sequence>MNFSDINISTLILSKYTDKKNYHRDYSKLPRPFHSIAIMLNGTGTLVYENLVIRLAPGDVFYIPQGSTYSSFWETDETSPHISYFSMHFSFEKPPENFYNTTYPMQKFFVDDLPFLIGKYERLQENLLLPAENNFSSAALFFEILATVLPKMNMAANNQMNKKIEPALQYIRTNPNKPVSVKHLSALCFLSESRFFTLFRQQVGVSPIQYRNNLLLEQAAQYILIYPSKSIEEVADFFNFSSSVYFIRQFKKHIGMTPYQYKQKMLDQKL</sequence>
<evidence type="ECO:0000256" key="2">
    <source>
        <dbReference type="ARBA" id="ARBA00023125"/>
    </source>
</evidence>
<dbReference type="Gene3D" id="2.60.120.10">
    <property type="entry name" value="Jelly Rolls"/>
    <property type="match status" value="1"/>
</dbReference>
<name>A0A9D1V987_9FIRM</name>
<accession>A0A9D1V987</accession>
<protein>
    <submittedName>
        <fullName evidence="5">AraC family transcriptional regulator</fullName>
    </submittedName>
</protein>
<dbReference type="SMART" id="SM00342">
    <property type="entry name" value="HTH_ARAC"/>
    <property type="match status" value="1"/>
</dbReference>